<keyword evidence="5" id="KW-1185">Reference proteome</keyword>
<evidence type="ECO:0000259" key="3">
    <source>
        <dbReference type="Pfam" id="PF03404"/>
    </source>
</evidence>
<dbReference type="InterPro" id="IPR036374">
    <property type="entry name" value="OxRdtase_Mopterin-bd_sf"/>
</dbReference>
<dbReference type="SUPFAM" id="SSF56524">
    <property type="entry name" value="Oxidoreductase molybdopterin-binding domain"/>
    <property type="match status" value="1"/>
</dbReference>
<feature type="domain" description="Oxidoreductase molybdopterin-binding" evidence="2">
    <location>
        <begin position="80"/>
        <end position="226"/>
    </location>
</feature>
<dbReference type="Gene3D" id="3.90.420.10">
    <property type="entry name" value="Oxidoreductase, molybdopterin-binding domain"/>
    <property type="match status" value="1"/>
</dbReference>
<keyword evidence="1" id="KW-0732">Signal</keyword>
<dbReference type="EMBL" id="OX336137">
    <property type="protein sequence ID" value="CAI2717466.1"/>
    <property type="molecule type" value="Genomic_DNA"/>
</dbReference>
<dbReference type="Pfam" id="PF03404">
    <property type="entry name" value="Mo-co_dimer"/>
    <property type="match status" value="1"/>
</dbReference>
<dbReference type="InterPro" id="IPR014756">
    <property type="entry name" value="Ig_E-set"/>
</dbReference>
<feature type="chain" id="PRO_5046929327" evidence="1">
    <location>
        <begin position="27"/>
        <end position="349"/>
    </location>
</feature>
<dbReference type="PANTHER" id="PTHR19372:SF7">
    <property type="entry name" value="SULFITE OXIDASE, MITOCHONDRIAL"/>
    <property type="match status" value="1"/>
</dbReference>
<evidence type="ECO:0000259" key="2">
    <source>
        <dbReference type="Pfam" id="PF00174"/>
    </source>
</evidence>
<sequence length="349" mass="38685">MTRNAFLKFLIAAAGLCLLAPVRALARPWRSAHSSTRRGSVLHVSGMTPDIARPDGALSPITPTKQFYVEDISGPPDTLPRDASAWTLNLTGDIAHPETLRYDDILKHPAVTRTITLNCIGNPIGGYAIGNAEWSGLPLKELIDAADPDFFADTLVLKGADGYHDSLPLSAARHPGALLVHSMNGEPLTRDHGFPLRVLVPGYYGIKQVKWLQEIQIQNGPHTGYWQERNWTQSGRVKIFSRIDHPEHGEWLETRRTTLRGIAFAGDRGIQYVQVSLDGEKSWSLAQLEKPLSPYAWVFWSFPVTFPRSGRYRLAVRAADRFSGVQRDGARDPFPSGTSGIHRIDVKVL</sequence>
<feature type="domain" description="Moybdenum cofactor oxidoreductase dimerisation" evidence="3">
    <location>
        <begin position="239"/>
        <end position="326"/>
    </location>
</feature>
<dbReference type="InterPro" id="IPR000572">
    <property type="entry name" value="OxRdtase_Mopterin-bd_dom"/>
</dbReference>
<dbReference type="PANTHER" id="PTHR19372">
    <property type="entry name" value="SULFITE REDUCTASE"/>
    <property type="match status" value="1"/>
</dbReference>
<evidence type="ECO:0000313" key="5">
    <source>
        <dbReference type="Proteomes" id="UP001157733"/>
    </source>
</evidence>
<evidence type="ECO:0000313" key="4">
    <source>
        <dbReference type="EMBL" id="CAI2717466.1"/>
    </source>
</evidence>
<organism evidence="4 5">
    <name type="scientific">Nitrospina watsonii</name>
    <dbReference type="NCBI Taxonomy" id="1323948"/>
    <lineage>
        <taxon>Bacteria</taxon>
        <taxon>Pseudomonadati</taxon>
        <taxon>Nitrospinota/Tectimicrobiota group</taxon>
        <taxon>Nitrospinota</taxon>
        <taxon>Nitrospinia</taxon>
        <taxon>Nitrospinales</taxon>
        <taxon>Nitrospinaceae</taxon>
        <taxon>Nitrospina</taxon>
    </lineage>
</organism>
<accession>A0ABN8W2J0</accession>
<name>A0ABN8W2J0_9BACT</name>
<dbReference type="InterPro" id="IPR005066">
    <property type="entry name" value="MoCF_OxRdtse_dimer"/>
</dbReference>
<dbReference type="Pfam" id="PF00174">
    <property type="entry name" value="Oxidored_molyb"/>
    <property type="match status" value="1"/>
</dbReference>
<dbReference type="SUPFAM" id="SSF81296">
    <property type="entry name" value="E set domains"/>
    <property type="match status" value="1"/>
</dbReference>
<dbReference type="Gene3D" id="2.60.40.650">
    <property type="match status" value="1"/>
</dbReference>
<gene>
    <name evidence="4" type="ORF">NSPWAT_0607</name>
</gene>
<evidence type="ECO:0000256" key="1">
    <source>
        <dbReference type="SAM" id="SignalP"/>
    </source>
</evidence>
<dbReference type="RefSeq" id="WP_282010405.1">
    <property type="nucleotide sequence ID" value="NZ_OX336137.1"/>
</dbReference>
<feature type="signal peptide" evidence="1">
    <location>
        <begin position="1"/>
        <end position="26"/>
    </location>
</feature>
<dbReference type="Proteomes" id="UP001157733">
    <property type="component" value="Chromosome"/>
</dbReference>
<proteinExistence type="predicted"/>
<protein>
    <submittedName>
        <fullName evidence="4">Oxidoreductase, molybdopterin binding</fullName>
    </submittedName>
</protein>
<reference evidence="4 5" key="1">
    <citation type="submission" date="2022-09" db="EMBL/GenBank/DDBJ databases">
        <authorList>
            <person name="Kop L."/>
        </authorList>
    </citation>
    <scope>NUCLEOTIDE SEQUENCE [LARGE SCALE GENOMIC DNA]</scope>
    <source>
        <strain evidence="4 5">347</strain>
    </source>
</reference>